<gene>
    <name evidence="12" type="primary">AUGUSTUS-3.0.2_11507</name>
    <name evidence="12" type="ORF">TcasGA2_TC011507</name>
</gene>
<dbReference type="GO" id="GO:0005737">
    <property type="term" value="C:cytoplasm"/>
    <property type="evidence" value="ECO:0007669"/>
    <property type="project" value="UniProtKB-SubCell"/>
</dbReference>
<evidence type="ECO:0000256" key="4">
    <source>
        <dbReference type="ARBA" id="ARBA00022490"/>
    </source>
</evidence>
<evidence type="ECO:0000256" key="8">
    <source>
        <dbReference type="ARBA" id="ARBA00023242"/>
    </source>
</evidence>
<dbReference type="InParanoid" id="D6W6F8"/>
<dbReference type="PANTHER" id="PTHR13445">
    <property type="entry name" value="TUMOR SUPPRESSING SUBTRANSFERABLE CANDIDATE 4 TSSC4"/>
    <property type="match status" value="1"/>
</dbReference>
<protein>
    <recommendedName>
        <fullName evidence="9">U5 small nuclear ribonucleoprotein TSSC4</fullName>
    </recommendedName>
</protein>
<evidence type="ECO:0000256" key="10">
    <source>
        <dbReference type="ARBA" id="ARBA00045970"/>
    </source>
</evidence>
<evidence type="ECO:0000313" key="12">
    <source>
        <dbReference type="EMBL" id="EFA11351.1"/>
    </source>
</evidence>
<keyword evidence="7" id="KW-0508">mRNA splicing</keyword>
<evidence type="ECO:0000256" key="7">
    <source>
        <dbReference type="ARBA" id="ARBA00023187"/>
    </source>
</evidence>
<dbReference type="OrthoDB" id="1906282at2759"/>
<dbReference type="HOGENOM" id="CLU_080817_0_0_1"/>
<evidence type="ECO:0000256" key="2">
    <source>
        <dbReference type="ARBA" id="ARBA00004496"/>
    </source>
</evidence>
<dbReference type="KEGG" id="tca:660268"/>
<sequence>MDKPDLPFMLKNSNKNFMERQKSIFDQLSTLTCNLQKDEEMEVEGPKVSNRANRSVMRQFRGKESIFKRPQDPVSKNYMRTIPDFKKNPHKWTKYSLADVKDEDMSDRSNTKAALSFLNELKNRNSEMVTDKSEEMKKIVFKKVHTTTVKDNLKSEDEKPSFRSSKVVMPEYVVGQKVKKDKKNKKIQSGGGGQLKLDHLLDGDE</sequence>
<dbReference type="AlphaFoldDB" id="D6W6F8"/>
<dbReference type="OMA" id="HRNPHKW"/>
<dbReference type="STRING" id="7070.D6W6F8"/>
<accession>D6W6F8</accession>
<comment type="function">
    <text evidence="10">Protein associated with the U5 snRNP, during its maturation and its post-splicing recycling and which is required for spliceosomal tri-snRNP complex assembly in the nucleus. Has a molecular sequestering activity and transiently hinders SNRNP200 binding sites for constitutive splicing factors that intervene later during the assembly of the spliceosome and splicing. Together with its molecular sequestering activity, may also function as a molecular adapter and placeholder, coordinating the assembly of the U5 snRNP and its association with the U4/U6 di-snRNP.</text>
</comment>
<dbReference type="GO" id="GO:0006397">
    <property type="term" value="P:mRNA processing"/>
    <property type="evidence" value="ECO:0007669"/>
    <property type="project" value="UniProtKB-KW"/>
</dbReference>
<dbReference type="EMBL" id="KQ971319">
    <property type="protein sequence ID" value="EFA11351.1"/>
    <property type="molecule type" value="Genomic_DNA"/>
</dbReference>
<dbReference type="Proteomes" id="UP000007266">
    <property type="component" value="Linkage group 3"/>
</dbReference>
<feature type="region of interest" description="Disordered" evidence="11">
    <location>
        <begin position="178"/>
        <end position="205"/>
    </location>
</feature>
<dbReference type="GO" id="GO:0008380">
    <property type="term" value="P:RNA splicing"/>
    <property type="evidence" value="ECO:0007669"/>
    <property type="project" value="UniProtKB-KW"/>
</dbReference>
<comment type="similarity">
    <text evidence="3">Belongs to the TSSC4 family.</text>
</comment>
<organism evidence="12 13">
    <name type="scientific">Tribolium castaneum</name>
    <name type="common">Red flour beetle</name>
    <dbReference type="NCBI Taxonomy" id="7070"/>
    <lineage>
        <taxon>Eukaryota</taxon>
        <taxon>Metazoa</taxon>
        <taxon>Ecdysozoa</taxon>
        <taxon>Arthropoda</taxon>
        <taxon>Hexapoda</taxon>
        <taxon>Insecta</taxon>
        <taxon>Pterygota</taxon>
        <taxon>Neoptera</taxon>
        <taxon>Endopterygota</taxon>
        <taxon>Coleoptera</taxon>
        <taxon>Polyphaga</taxon>
        <taxon>Cucujiformia</taxon>
        <taxon>Tenebrionidae</taxon>
        <taxon>Tenebrionidae incertae sedis</taxon>
        <taxon>Tribolium</taxon>
    </lineage>
</organism>
<proteinExistence type="inferred from homology"/>
<dbReference type="Pfam" id="PF15264">
    <property type="entry name" value="TSSC4"/>
    <property type="match status" value="1"/>
</dbReference>
<dbReference type="eggNOG" id="ENOG502S07M">
    <property type="taxonomic scope" value="Eukaryota"/>
</dbReference>
<keyword evidence="8" id="KW-0539">Nucleus</keyword>
<evidence type="ECO:0000256" key="1">
    <source>
        <dbReference type="ARBA" id="ARBA00004123"/>
    </source>
</evidence>
<evidence type="ECO:0000256" key="3">
    <source>
        <dbReference type="ARBA" id="ARBA00010362"/>
    </source>
</evidence>
<dbReference type="GO" id="GO:0005681">
    <property type="term" value="C:spliceosomal complex"/>
    <property type="evidence" value="ECO:0007669"/>
    <property type="project" value="UniProtKB-KW"/>
</dbReference>
<keyword evidence="4" id="KW-0963">Cytoplasm</keyword>
<evidence type="ECO:0000256" key="6">
    <source>
        <dbReference type="ARBA" id="ARBA00022728"/>
    </source>
</evidence>
<comment type="subcellular location">
    <subcellularLocation>
        <location evidence="2">Cytoplasm</location>
    </subcellularLocation>
    <subcellularLocation>
        <location evidence="1">Nucleus</location>
    </subcellularLocation>
</comment>
<feature type="compositionally biased region" description="Basic and acidic residues" evidence="11">
    <location>
        <begin position="196"/>
        <end position="205"/>
    </location>
</feature>
<name>D6W6F8_TRICA</name>
<keyword evidence="6" id="KW-0747">Spliceosome</keyword>
<evidence type="ECO:0000313" key="13">
    <source>
        <dbReference type="Proteomes" id="UP000007266"/>
    </source>
</evidence>
<evidence type="ECO:0000256" key="11">
    <source>
        <dbReference type="SAM" id="MobiDB-lite"/>
    </source>
</evidence>
<reference evidence="12 13" key="1">
    <citation type="journal article" date="2008" name="Nature">
        <title>The genome of the model beetle and pest Tribolium castaneum.</title>
        <authorList>
            <consortium name="Tribolium Genome Sequencing Consortium"/>
            <person name="Richards S."/>
            <person name="Gibbs R.A."/>
            <person name="Weinstock G.M."/>
            <person name="Brown S.J."/>
            <person name="Denell R."/>
            <person name="Beeman R.W."/>
            <person name="Gibbs R."/>
            <person name="Beeman R.W."/>
            <person name="Brown S.J."/>
            <person name="Bucher G."/>
            <person name="Friedrich M."/>
            <person name="Grimmelikhuijzen C.J."/>
            <person name="Klingler M."/>
            <person name="Lorenzen M."/>
            <person name="Richards S."/>
            <person name="Roth S."/>
            <person name="Schroder R."/>
            <person name="Tautz D."/>
            <person name="Zdobnov E.M."/>
            <person name="Muzny D."/>
            <person name="Gibbs R.A."/>
            <person name="Weinstock G.M."/>
            <person name="Attaway T."/>
            <person name="Bell S."/>
            <person name="Buhay C.J."/>
            <person name="Chandrabose M.N."/>
            <person name="Chavez D."/>
            <person name="Clerk-Blankenburg K.P."/>
            <person name="Cree A."/>
            <person name="Dao M."/>
            <person name="Davis C."/>
            <person name="Chacko J."/>
            <person name="Dinh H."/>
            <person name="Dugan-Rocha S."/>
            <person name="Fowler G."/>
            <person name="Garner T.T."/>
            <person name="Garnes J."/>
            <person name="Gnirke A."/>
            <person name="Hawes A."/>
            <person name="Hernandez J."/>
            <person name="Hines S."/>
            <person name="Holder M."/>
            <person name="Hume J."/>
            <person name="Jhangiani S.N."/>
            <person name="Joshi V."/>
            <person name="Khan Z.M."/>
            <person name="Jackson L."/>
            <person name="Kovar C."/>
            <person name="Kowis A."/>
            <person name="Lee S."/>
            <person name="Lewis L.R."/>
            <person name="Margolis J."/>
            <person name="Morgan M."/>
            <person name="Nazareth L.V."/>
            <person name="Nguyen N."/>
            <person name="Okwuonu G."/>
            <person name="Parker D."/>
            <person name="Richards S."/>
            <person name="Ruiz S.J."/>
            <person name="Santibanez J."/>
            <person name="Savard J."/>
            <person name="Scherer S.E."/>
            <person name="Schneider B."/>
            <person name="Sodergren E."/>
            <person name="Tautz D."/>
            <person name="Vattahil S."/>
            <person name="Villasana D."/>
            <person name="White C.S."/>
            <person name="Wright R."/>
            <person name="Park Y."/>
            <person name="Beeman R.W."/>
            <person name="Lord J."/>
            <person name="Oppert B."/>
            <person name="Lorenzen M."/>
            <person name="Brown S."/>
            <person name="Wang L."/>
            <person name="Savard J."/>
            <person name="Tautz D."/>
            <person name="Richards S."/>
            <person name="Weinstock G."/>
            <person name="Gibbs R.A."/>
            <person name="Liu Y."/>
            <person name="Worley K."/>
            <person name="Weinstock G."/>
            <person name="Elsik C.G."/>
            <person name="Reese J.T."/>
            <person name="Elhaik E."/>
            <person name="Landan G."/>
            <person name="Graur D."/>
            <person name="Arensburger P."/>
            <person name="Atkinson P."/>
            <person name="Beeman R.W."/>
            <person name="Beidler J."/>
            <person name="Brown S.J."/>
            <person name="Demuth J.P."/>
            <person name="Drury D.W."/>
            <person name="Du Y.Z."/>
            <person name="Fujiwara H."/>
            <person name="Lorenzen M."/>
            <person name="Maselli V."/>
            <person name="Osanai M."/>
            <person name="Park Y."/>
            <person name="Robertson H.M."/>
            <person name="Tu Z."/>
            <person name="Wang J.J."/>
            <person name="Wang S."/>
            <person name="Richards S."/>
            <person name="Song H."/>
            <person name="Zhang L."/>
            <person name="Sodergren E."/>
            <person name="Werner D."/>
            <person name="Stanke M."/>
            <person name="Morgenstern B."/>
            <person name="Solovyev V."/>
            <person name="Kosarev P."/>
            <person name="Brown G."/>
            <person name="Chen H.C."/>
            <person name="Ermolaeva O."/>
            <person name="Hlavina W."/>
            <person name="Kapustin Y."/>
            <person name="Kiryutin B."/>
            <person name="Kitts P."/>
            <person name="Maglott D."/>
            <person name="Pruitt K."/>
            <person name="Sapojnikov V."/>
            <person name="Souvorov A."/>
            <person name="Mackey A.J."/>
            <person name="Waterhouse R.M."/>
            <person name="Wyder S."/>
            <person name="Zdobnov E.M."/>
            <person name="Zdobnov E.M."/>
            <person name="Wyder S."/>
            <person name="Kriventseva E.V."/>
            <person name="Kadowaki T."/>
            <person name="Bork P."/>
            <person name="Aranda M."/>
            <person name="Bao R."/>
            <person name="Beermann A."/>
            <person name="Berns N."/>
            <person name="Bolognesi R."/>
            <person name="Bonneton F."/>
            <person name="Bopp D."/>
            <person name="Brown S.J."/>
            <person name="Bucher G."/>
            <person name="Butts T."/>
            <person name="Chaumot A."/>
            <person name="Denell R.E."/>
            <person name="Ferrier D.E."/>
            <person name="Friedrich M."/>
            <person name="Gordon C.M."/>
            <person name="Jindra M."/>
            <person name="Klingler M."/>
            <person name="Lan Q."/>
            <person name="Lattorff H.M."/>
            <person name="Laudet V."/>
            <person name="von Levetsow C."/>
            <person name="Liu Z."/>
            <person name="Lutz R."/>
            <person name="Lynch J.A."/>
            <person name="da Fonseca R.N."/>
            <person name="Posnien N."/>
            <person name="Reuter R."/>
            <person name="Roth S."/>
            <person name="Savard J."/>
            <person name="Schinko J.B."/>
            <person name="Schmitt C."/>
            <person name="Schoppmeier M."/>
            <person name="Schroder R."/>
            <person name="Shippy T.D."/>
            <person name="Simonnet F."/>
            <person name="Marques-Souza H."/>
            <person name="Tautz D."/>
            <person name="Tomoyasu Y."/>
            <person name="Trauner J."/>
            <person name="Van der Zee M."/>
            <person name="Vervoort M."/>
            <person name="Wittkopp N."/>
            <person name="Wimmer E.A."/>
            <person name="Yang X."/>
            <person name="Jones A.K."/>
            <person name="Sattelle D.B."/>
            <person name="Ebert P.R."/>
            <person name="Nelson D."/>
            <person name="Scott J.G."/>
            <person name="Beeman R.W."/>
            <person name="Muthukrishnan S."/>
            <person name="Kramer K.J."/>
            <person name="Arakane Y."/>
            <person name="Beeman R.W."/>
            <person name="Zhu Q."/>
            <person name="Hogenkamp D."/>
            <person name="Dixit R."/>
            <person name="Oppert B."/>
            <person name="Jiang H."/>
            <person name="Zou Z."/>
            <person name="Marshall J."/>
            <person name="Elpidina E."/>
            <person name="Vinokurov K."/>
            <person name="Oppert C."/>
            <person name="Zou Z."/>
            <person name="Evans J."/>
            <person name="Lu Z."/>
            <person name="Zhao P."/>
            <person name="Sumathipala N."/>
            <person name="Altincicek B."/>
            <person name="Vilcinskas A."/>
            <person name="Williams M."/>
            <person name="Hultmark D."/>
            <person name="Hetru C."/>
            <person name="Jiang H."/>
            <person name="Grimmelikhuijzen C.J."/>
            <person name="Hauser F."/>
            <person name="Cazzamali G."/>
            <person name="Williamson M."/>
            <person name="Park Y."/>
            <person name="Li B."/>
            <person name="Tanaka Y."/>
            <person name="Predel R."/>
            <person name="Neupert S."/>
            <person name="Schachtner J."/>
            <person name="Verleyen P."/>
            <person name="Raible F."/>
            <person name="Bork P."/>
            <person name="Friedrich M."/>
            <person name="Walden K.K."/>
            <person name="Robertson H.M."/>
            <person name="Angeli S."/>
            <person name="Foret S."/>
            <person name="Bucher G."/>
            <person name="Schuetz S."/>
            <person name="Maleszka R."/>
            <person name="Wimmer E.A."/>
            <person name="Beeman R.W."/>
            <person name="Lorenzen M."/>
            <person name="Tomoyasu Y."/>
            <person name="Miller S.C."/>
            <person name="Grossmann D."/>
            <person name="Bucher G."/>
        </authorList>
    </citation>
    <scope>NUCLEOTIDE SEQUENCE [LARGE SCALE GENOMIC DNA]</scope>
    <source>
        <strain evidence="12 13">Georgia GA2</strain>
    </source>
</reference>
<dbReference type="PANTHER" id="PTHR13445:SF3">
    <property type="entry name" value="U5 SMALL NUCLEAR RIBONUCLEOPROTEIN TSSC4"/>
    <property type="match status" value="1"/>
</dbReference>
<evidence type="ECO:0000256" key="9">
    <source>
        <dbReference type="ARBA" id="ARBA00035304"/>
    </source>
</evidence>
<keyword evidence="13" id="KW-1185">Reference proteome</keyword>
<reference evidence="12 13" key="2">
    <citation type="journal article" date="2010" name="Nucleic Acids Res.">
        <title>BeetleBase in 2010: revisions to provide comprehensive genomic information for Tribolium castaneum.</title>
        <authorList>
            <person name="Kim H.S."/>
            <person name="Murphy T."/>
            <person name="Xia J."/>
            <person name="Caragea D."/>
            <person name="Park Y."/>
            <person name="Beeman R.W."/>
            <person name="Lorenzen M.D."/>
            <person name="Butcher S."/>
            <person name="Manak J.R."/>
            <person name="Brown S.J."/>
        </authorList>
    </citation>
    <scope>GENOME REANNOTATION</scope>
    <source>
        <strain evidence="12 13">Georgia GA2</strain>
    </source>
</reference>
<evidence type="ECO:0000256" key="5">
    <source>
        <dbReference type="ARBA" id="ARBA00022664"/>
    </source>
</evidence>
<dbReference type="InterPro" id="IPR029338">
    <property type="entry name" value="TSSC4"/>
</dbReference>
<keyword evidence="5" id="KW-0507">mRNA processing</keyword>
<dbReference type="PhylomeDB" id="D6W6F8"/>